<keyword evidence="2" id="KW-1185">Reference proteome</keyword>
<evidence type="ECO:0000313" key="1">
    <source>
        <dbReference type="EMBL" id="WPD04429.1"/>
    </source>
</evidence>
<dbReference type="RefSeq" id="WP_390840212.1">
    <property type="nucleotide sequence ID" value="NZ_CP129951.1"/>
</dbReference>
<dbReference type="SUPFAM" id="SSF52540">
    <property type="entry name" value="P-loop containing nucleoside triphosphate hydrolases"/>
    <property type="match status" value="1"/>
</dbReference>
<keyword evidence="1" id="KW-0614">Plasmid</keyword>
<accession>A0AAU0P769</accession>
<evidence type="ECO:0008006" key="3">
    <source>
        <dbReference type="Google" id="ProtNLM"/>
    </source>
</evidence>
<dbReference type="Gene3D" id="3.40.50.300">
    <property type="entry name" value="P-loop containing nucleotide triphosphate hydrolases"/>
    <property type="match status" value="1"/>
</dbReference>
<dbReference type="EMBL" id="CP129951">
    <property type="protein sequence ID" value="WPD04429.1"/>
    <property type="molecule type" value="Genomic_DNA"/>
</dbReference>
<sequence length="1348" mass="161638">MGNYIIQNMTKYLNLEHFFQIFKNDYISYLDKKRTELGFEELYNYKYLMFVAEPGYGKTRLFKELVLRSNKNNLKVFFIDAKQIKNSIIESIQKCKIIEENISEEKLQKKIYFCNQEDYTLDDKTIICLDALDELPFTNLYSFFEQIEEFIIDNPNVKVFLSCRTHHLKKIEYDFSNISFEFITLDKFYEKQVFDYLKNKDIDKETIENIKEKTKLGNLFDFLSIPRFLYYFSELIQNKNIEEIINLSRSEIFEDFIYRKIDKERDKKYPKSENYTIKRVLEELALVMKIFQVSQISKDEFFTIFKELNLGNIFTGDGLIEKLCDRSLLKDNIDYLEFENQELLDYLASKELSRFEKIEQVFFDIAVEPHLKEVYTPWFYVMPFILEQNPNMINIILDFLEKNSNKTLREKYFEVITSIDTKNLNQKIKSRIFNFVFNYHTEHKQMIRTKNLALYYIENEHYQKIIHLLEIDDISNEIINIINVINLLKEISKYNNLDIEKLDFIKSKFLYFLKLNRDTYEILHSCILSASSSIMKNDFEWVKNNIYFIFEEGIDTQYKFAKTCYKIAPNDKFSIDIYFKCDEFYEKNKRDGYITIDSTLEYIVNIDNLDGLKYVLELFINDIEKNLNVVFKSSYLPNFEKQIKIFLFNIGKELDVLLGLLKDLFFQYLLSRLYYDETKKNFFNSIFEMINKKDEKYIFSILDKLCKSDKNKLFYFDNILIHCISDFFNIDNFEEINKKLIEIYKDEETLKNTYKHICSKINLDDNLKKNMISKCNIQIPVLSREKNAEKNIDLNYICEELEKQIMNYHIYPFSLFKYYIQNKKNLELCINFKENKNKMIMISKKIISQNPLKESLVIKNDNNHFTLKQIIAIYPDTIDFLYKENIEFIKDEQNLIDNVLRYLPFNINSEYESTLKLAKNPSPEAIEDILDVYSGKREDDLRIYHPKNFIEFYKISKIKEAEPILIQMLNDDEIDKYIRKLIFDSLPKEVLSKDILNKYIFEKGENDEFYELILMKLIYDFKDSEAFNKALNILVNRGMNTVLPDKQEYLMNTELDTNNEFIRNFTKIDYLIEYDKSFLKNAIKLRKQKKFLNASYFEEIVNIHLNILVNKKSFEPIIEIEKFLQENNSEKYLNHFEGEFKKLKEIYLNSLRKPKHIMEVIKAYKKSKENEYITVNSSLHLLEIVKDSISNEIRNWIEVEGAYKHISELAKKDTNINAEDFIQKSIKSQIELSLVKKGLRHTDIKIKREEQTLDDKRADFTINYGFMGQVLLELKLSHNSESKANQKNGKDYKEKLIKYVDATNSDYGLFIIFNTQEKKIDFEKQVEKLIKLYEDKENIFVLGINCLI</sequence>
<geneLocation type="plasmid" evidence="1 2">
    <name>p133_DSM_115972</name>
</geneLocation>
<dbReference type="Proteomes" id="UP001301420">
    <property type="component" value="Plasmid p133_DSM_115972"/>
</dbReference>
<organism evidence="1 2">
    <name type="scientific">Arcobacter cryaerophilus gv. pseudocryaerophilus</name>
    <dbReference type="NCBI Taxonomy" id="2933791"/>
    <lineage>
        <taxon>Bacteria</taxon>
        <taxon>Pseudomonadati</taxon>
        <taxon>Campylobacterota</taxon>
        <taxon>Epsilonproteobacteria</taxon>
        <taxon>Campylobacterales</taxon>
        <taxon>Arcobacteraceae</taxon>
        <taxon>Aliarcobacter</taxon>
    </lineage>
</organism>
<dbReference type="InterPro" id="IPR027417">
    <property type="entry name" value="P-loop_NTPase"/>
</dbReference>
<reference evidence="1 2" key="1">
    <citation type="submission" date="2023-06" db="EMBL/GenBank/DDBJ databases">
        <title>Characterization of Arcobacter Isolates from Retail Chicken Sold in Supermarkets in Tbilisi, Georgia.</title>
        <authorList>
            <person name="Riediger M."/>
            <person name="Zautner A.E."/>
        </authorList>
    </citation>
    <scope>NUCLEOTIDE SEQUENCE [LARGE SCALE GENOMIC DNA]</scope>
    <source>
        <strain evidence="1 2">DSM 115972</strain>
        <plasmid evidence="1 2">p133_DSM_115972</plasmid>
    </source>
</reference>
<gene>
    <name evidence="1" type="ORF">QUR79_11615</name>
</gene>
<proteinExistence type="predicted"/>
<name>A0AAU0P769_9BACT</name>
<evidence type="ECO:0000313" key="2">
    <source>
        <dbReference type="Proteomes" id="UP001301420"/>
    </source>
</evidence>
<protein>
    <recommendedName>
        <fullName evidence="3">NACHT domain-containing protein</fullName>
    </recommendedName>
</protein>